<evidence type="ECO:0000256" key="1">
    <source>
        <dbReference type="PROSITE-ProRule" id="PRU10141"/>
    </source>
</evidence>
<keyword evidence="1" id="KW-0067">ATP-binding</keyword>
<evidence type="ECO:0000259" key="2">
    <source>
        <dbReference type="PROSITE" id="PS50011"/>
    </source>
</evidence>
<proteinExistence type="predicted"/>
<dbReference type="EMBL" id="CALNXI010003844">
    <property type="protein sequence ID" value="CAH3194449.1"/>
    <property type="molecule type" value="Genomic_DNA"/>
</dbReference>
<dbReference type="Gene3D" id="3.30.200.20">
    <property type="entry name" value="Phosphorylase Kinase, domain 1"/>
    <property type="match status" value="1"/>
</dbReference>
<reference evidence="3 4" key="1">
    <citation type="submission" date="2022-05" db="EMBL/GenBank/DDBJ databases">
        <authorList>
            <consortium name="Genoscope - CEA"/>
            <person name="William W."/>
        </authorList>
    </citation>
    <scope>NUCLEOTIDE SEQUENCE [LARGE SCALE GENOMIC DNA]</scope>
</reference>
<dbReference type="Proteomes" id="UP001159427">
    <property type="component" value="Unassembled WGS sequence"/>
</dbReference>
<dbReference type="PROSITE" id="PS00107">
    <property type="entry name" value="PROTEIN_KINASE_ATP"/>
    <property type="match status" value="1"/>
</dbReference>
<dbReference type="Pfam" id="PF07714">
    <property type="entry name" value="PK_Tyr_Ser-Thr"/>
    <property type="match status" value="1"/>
</dbReference>
<name>A0ABN8SXI7_9CNID</name>
<dbReference type="InterPro" id="IPR011009">
    <property type="entry name" value="Kinase-like_dom_sf"/>
</dbReference>
<dbReference type="PROSITE" id="PS50011">
    <property type="entry name" value="PROTEIN_KINASE_DOM"/>
    <property type="match status" value="1"/>
</dbReference>
<dbReference type="InterPro" id="IPR001245">
    <property type="entry name" value="Ser-Thr/Tyr_kinase_cat_dom"/>
</dbReference>
<feature type="domain" description="Protein kinase" evidence="2">
    <location>
        <begin position="28"/>
        <end position="125"/>
    </location>
</feature>
<organism evidence="3 4">
    <name type="scientific">Porites evermanni</name>
    <dbReference type="NCBI Taxonomy" id="104178"/>
    <lineage>
        <taxon>Eukaryota</taxon>
        <taxon>Metazoa</taxon>
        <taxon>Cnidaria</taxon>
        <taxon>Anthozoa</taxon>
        <taxon>Hexacorallia</taxon>
        <taxon>Scleractinia</taxon>
        <taxon>Fungiina</taxon>
        <taxon>Poritidae</taxon>
        <taxon>Porites</taxon>
    </lineage>
</organism>
<dbReference type="InterPro" id="IPR000719">
    <property type="entry name" value="Prot_kinase_dom"/>
</dbReference>
<protein>
    <recommendedName>
        <fullName evidence="2">Protein kinase domain-containing protein</fullName>
    </recommendedName>
</protein>
<accession>A0ABN8SXI7</accession>
<feature type="binding site" evidence="1">
    <location>
        <position position="57"/>
    </location>
    <ligand>
        <name>ATP</name>
        <dbReference type="ChEBI" id="CHEBI:30616"/>
    </ligand>
</feature>
<gene>
    <name evidence="3" type="ORF">PEVE_00027852</name>
</gene>
<comment type="caution">
    <text evidence="3">The sequence shown here is derived from an EMBL/GenBank/DDBJ whole genome shotgun (WGS) entry which is preliminary data.</text>
</comment>
<sequence>MTASFKLPCLVKKRKPPVNFSLFEWRDISINEQLGSGTFGSVYLVNYEKEEQNVIVKRMKGESAEPTRRFEKEAAILHTVKGRRNVCEFLKFCQEPYAIMMEYSCFDFNFLEVDKKVSSLEDFIQ</sequence>
<keyword evidence="1" id="KW-0547">Nucleotide-binding</keyword>
<dbReference type="SUPFAM" id="SSF56112">
    <property type="entry name" value="Protein kinase-like (PK-like)"/>
    <property type="match status" value="1"/>
</dbReference>
<evidence type="ECO:0000313" key="3">
    <source>
        <dbReference type="EMBL" id="CAH3194449.1"/>
    </source>
</evidence>
<keyword evidence="4" id="KW-1185">Reference proteome</keyword>
<dbReference type="InterPro" id="IPR017441">
    <property type="entry name" value="Protein_kinase_ATP_BS"/>
</dbReference>
<evidence type="ECO:0000313" key="4">
    <source>
        <dbReference type="Proteomes" id="UP001159427"/>
    </source>
</evidence>